<feature type="transmembrane region" description="Helical" evidence="1">
    <location>
        <begin position="111"/>
        <end position="131"/>
    </location>
</feature>
<gene>
    <name evidence="2" type="ORF">SDC9_47915</name>
</gene>
<keyword evidence="1" id="KW-1133">Transmembrane helix</keyword>
<keyword evidence="1" id="KW-0812">Transmembrane</keyword>
<proteinExistence type="predicted"/>
<evidence type="ECO:0000313" key="2">
    <source>
        <dbReference type="EMBL" id="MPM01675.1"/>
    </source>
</evidence>
<comment type="caution">
    <text evidence="2">The sequence shown here is derived from an EMBL/GenBank/DDBJ whole genome shotgun (WGS) entry which is preliminary data.</text>
</comment>
<keyword evidence="1" id="KW-0472">Membrane</keyword>
<dbReference type="AlphaFoldDB" id="A0A644WCX9"/>
<name>A0A644WCX9_9ZZZZ</name>
<organism evidence="2">
    <name type="scientific">bioreactor metagenome</name>
    <dbReference type="NCBI Taxonomy" id="1076179"/>
    <lineage>
        <taxon>unclassified sequences</taxon>
        <taxon>metagenomes</taxon>
        <taxon>ecological metagenomes</taxon>
    </lineage>
</organism>
<accession>A0A644WCX9</accession>
<dbReference type="EMBL" id="VSSQ01000814">
    <property type="protein sequence ID" value="MPM01675.1"/>
    <property type="molecule type" value="Genomic_DNA"/>
</dbReference>
<reference evidence="2" key="1">
    <citation type="submission" date="2019-08" db="EMBL/GenBank/DDBJ databases">
        <authorList>
            <person name="Kucharzyk K."/>
            <person name="Murdoch R.W."/>
            <person name="Higgins S."/>
            <person name="Loffler F."/>
        </authorList>
    </citation>
    <scope>NUCLEOTIDE SEQUENCE</scope>
</reference>
<sequence>MVLKSDYGKIILEVNDSNVIYKKLFKKYIIKKSDIRSIFYDESVLGILTYSGRVYSISINSLLWSERSKLDELRRELNKENILFNYTKITNQSLSIFIWWIPYMITNIMRFRLEIMLLVMIPILVIIAYFYRSSNRNNIIYNIDINELEVIRKNNILKYKKHEIDEIKVRKQSDYVTDIQFIKNKKKYDIYFKESPYLIKIYSVSLVKLFN</sequence>
<evidence type="ECO:0000256" key="1">
    <source>
        <dbReference type="SAM" id="Phobius"/>
    </source>
</evidence>
<protein>
    <submittedName>
        <fullName evidence="2">Uncharacterized protein</fullName>
    </submittedName>
</protein>
<feature type="transmembrane region" description="Helical" evidence="1">
    <location>
        <begin position="83"/>
        <end position="105"/>
    </location>
</feature>